<organism evidence="1">
    <name type="scientific">viral metagenome</name>
    <dbReference type="NCBI Taxonomy" id="1070528"/>
    <lineage>
        <taxon>unclassified sequences</taxon>
        <taxon>metagenomes</taxon>
        <taxon>organismal metagenomes</taxon>
    </lineage>
</organism>
<name>A0A6C0HEU3_9ZZZZ</name>
<accession>A0A6C0HEU3</accession>
<evidence type="ECO:0000313" key="1">
    <source>
        <dbReference type="EMBL" id="QHT78954.1"/>
    </source>
</evidence>
<dbReference type="EMBL" id="MN739943">
    <property type="protein sequence ID" value="QHT78954.1"/>
    <property type="molecule type" value="Genomic_DNA"/>
</dbReference>
<reference evidence="1" key="1">
    <citation type="journal article" date="2020" name="Nature">
        <title>Giant virus diversity and host interactions through global metagenomics.</title>
        <authorList>
            <person name="Schulz F."/>
            <person name="Roux S."/>
            <person name="Paez-Espino D."/>
            <person name="Jungbluth S."/>
            <person name="Walsh D.A."/>
            <person name="Denef V.J."/>
            <person name="McMahon K.D."/>
            <person name="Konstantinidis K.T."/>
            <person name="Eloe-Fadrosh E.A."/>
            <person name="Kyrpides N.C."/>
            <person name="Woyke T."/>
        </authorList>
    </citation>
    <scope>NUCLEOTIDE SEQUENCE</scope>
    <source>
        <strain evidence="1">GVMAG-M-3300023179-97</strain>
    </source>
</reference>
<dbReference type="AlphaFoldDB" id="A0A6C0HEU3"/>
<protein>
    <submittedName>
        <fullName evidence="1">Uncharacterized protein</fullName>
    </submittedName>
</protein>
<sequence length="259" mass="29989">MGQGTSKENFLEDVKRPEHMPLSGHNALQALYRAEILDSYRERIEISPTNRISRKTLKYLPELHSISKEIPKAELPWPNGQVIWMDPSSDNGLPHTRPPNLICLPSTIPNSILANTLLHERVHISQRLHSVEWESIFKNAWSLTPWKGSIPSDIQLRRRINPDLIFVPFFQWKKQWVPLSIFKSLTSPDLKEVDIVWWDTSSRIIHREPPPNWVDFFGDVDQGHEHPYELSAYMIENKSPTKAFKALEPLLASLPTNEL</sequence>
<proteinExistence type="predicted"/>